<evidence type="ECO:0000256" key="8">
    <source>
        <dbReference type="PIRSR" id="PIRSR601548-4"/>
    </source>
</evidence>
<keyword evidence="11" id="KW-0482">Metalloprotease</keyword>
<name>A0A9W7W7H2_TRIRA</name>
<dbReference type="GO" id="GO:0006508">
    <property type="term" value="P:proteolysis"/>
    <property type="evidence" value="ECO:0007669"/>
    <property type="project" value="UniProtKB-KW"/>
</dbReference>
<comment type="similarity">
    <text evidence="2 10 11">Belongs to the peptidase M2 family.</text>
</comment>
<evidence type="ECO:0000256" key="9">
    <source>
        <dbReference type="PIRSR" id="PIRSR601548-5"/>
    </source>
</evidence>
<keyword evidence="4 8" id="KW-1015">Disulfide bond</keyword>
<comment type="cofactor">
    <cofactor evidence="1">
        <name>chloride</name>
        <dbReference type="ChEBI" id="CHEBI:17996"/>
    </cofactor>
</comment>
<keyword evidence="5 6" id="KW-0325">Glycoprotein</keyword>
<dbReference type="SUPFAM" id="SSF55486">
    <property type="entry name" value="Metalloproteases ('zincins'), catalytic domain"/>
    <property type="match status" value="1"/>
</dbReference>
<keyword evidence="11" id="KW-0378">Hydrolase</keyword>
<evidence type="ECO:0000256" key="6">
    <source>
        <dbReference type="PIRSR" id="PIRSR601548-10"/>
    </source>
</evidence>
<evidence type="ECO:0000256" key="11">
    <source>
        <dbReference type="RuleBase" id="RU361144"/>
    </source>
</evidence>
<gene>
    <name evidence="13" type="ORF">IRJ41_006460</name>
</gene>
<proteinExistence type="inferred from homology"/>
<dbReference type="PROSITE" id="PS52011">
    <property type="entry name" value="PEPTIDASE_M2"/>
    <property type="match status" value="1"/>
</dbReference>
<evidence type="ECO:0000256" key="12">
    <source>
        <dbReference type="SAM" id="SignalP"/>
    </source>
</evidence>
<keyword evidence="11" id="KW-0121">Carboxypeptidase</keyword>
<dbReference type="InterPro" id="IPR001548">
    <property type="entry name" value="Peptidase_M2"/>
</dbReference>
<protein>
    <recommendedName>
        <fullName evidence="11">Angiotensin-converting enzyme</fullName>
        <ecNumber evidence="11">3.4.-.-</ecNumber>
    </recommendedName>
</protein>
<evidence type="ECO:0000256" key="5">
    <source>
        <dbReference type="ARBA" id="ARBA00023180"/>
    </source>
</evidence>
<feature type="glycosylation site" description="N-linked (GlcNAc...) asparagine" evidence="9">
    <location>
        <position position="302"/>
    </location>
</feature>
<comment type="caution">
    <text evidence="10">Lacks conserved residue(s) required for the propagation of feature annotation.</text>
</comment>
<dbReference type="CDD" id="cd06461">
    <property type="entry name" value="M2_ACE"/>
    <property type="match status" value="1"/>
</dbReference>
<evidence type="ECO:0000256" key="4">
    <source>
        <dbReference type="ARBA" id="ARBA00023157"/>
    </source>
</evidence>
<dbReference type="AlphaFoldDB" id="A0A9W7W7H2"/>
<dbReference type="GO" id="GO:0046872">
    <property type="term" value="F:metal ion binding"/>
    <property type="evidence" value="ECO:0007669"/>
    <property type="project" value="UniProtKB-KW"/>
</dbReference>
<comment type="cofactor">
    <cofactor evidence="11">
        <name>Zn(2+)</name>
        <dbReference type="ChEBI" id="CHEBI:29105"/>
    </cofactor>
    <text evidence="11">Binds 1 zinc ion per subunit.</text>
</comment>
<evidence type="ECO:0000256" key="3">
    <source>
        <dbReference type="ARBA" id="ARBA00022729"/>
    </source>
</evidence>
<keyword evidence="11" id="KW-0479">Metal-binding</keyword>
<evidence type="ECO:0000256" key="10">
    <source>
        <dbReference type="PROSITE-ProRule" id="PRU01355"/>
    </source>
</evidence>
<dbReference type="Proteomes" id="UP001059041">
    <property type="component" value="Unassembled WGS sequence"/>
</dbReference>
<evidence type="ECO:0000313" key="13">
    <source>
        <dbReference type="EMBL" id="KAI7789526.1"/>
    </source>
</evidence>
<dbReference type="GO" id="GO:0008237">
    <property type="term" value="F:metallopeptidase activity"/>
    <property type="evidence" value="ECO:0007669"/>
    <property type="project" value="UniProtKB-KW"/>
</dbReference>
<feature type="binding site" evidence="7">
    <location>
        <position position="216"/>
    </location>
    <ligand>
        <name>chloride</name>
        <dbReference type="ChEBI" id="CHEBI:17996"/>
        <label>1</label>
    </ligand>
</feature>
<evidence type="ECO:0000256" key="1">
    <source>
        <dbReference type="ARBA" id="ARBA00001923"/>
    </source>
</evidence>
<comment type="caution">
    <text evidence="13">The sequence shown here is derived from an EMBL/GenBank/DDBJ whole genome shotgun (WGS) entry which is preliminary data.</text>
</comment>
<evidence type="ECO:0000256" key="7">
    <source>
        <dbReference type="PIRSR" id="PIRSR601548-2"/>
    </source>
</evidence>
<dbReference type="Pfam" id="PF01401">
    <property type="entry name" value="Peptidase_M2"/>
    <property type="match status" value="1"/>
</dbReference>
<evidence type="ECO:0000313" key="14">
    <source>
        <dbReference type="Proteomes" id="UP001059041"/>
    </source>
</evidence>
<feature type="signal peptide" evidence="12">
    <location>
        <begin position="1"/>
        <end position="16"/>
    </location>
</feature>
<dbReference type="EMBL" id="JAFHDT010000444">
    <property type="protein sequence ID" value="KAI7789526.1"/>
    <property type="molecule type" value="Genomic_DNA"/>
</dbReference>
<dbReference type="GO" id="GO:0004180">
    <property type="term" value="F:carboxypeptidase activity"/>
    <property type="evidence" value="ECO:0007669"/>
    <property type="project" value="UniProtKB-KW"/>
</dbReference>
<organism evidence="13 14">
    <name type="scientific">Triplophysa rosa</name>
    <name type="common">Cave loach</name>
    <dbReference type="NCBI Taxonomy" id="992332"/>
    <lineage>
        <taxon>Eukaryota</taxon>
        <taxon>Metazoa</taxon>
        <taxon>Chordata</taxon>
        <taxon>Craniata</taxon>
        <taxon>Vertebrata</taxon>
        <taxon>Euteleostomi</taxon>
        <taxon>Actinopterygii</taxon>
        <taxon>Neopterygii</taxon>
        <taxon>Teleostei</taxon>
        <taxon>Ostariophysi</taxon>
        <taxon>Cypriniformes</taxon>
        <taxon>Nemacheilidae</taxon>
        <taxon>Triplophysa</taxon>
    </lineage>
</organism>
<feature type="glycosylation site" description="N-linked (GlcNAc...) (complex) asparagine" evidence="6">
    <location>
        <position position="101"/>
    </location>
</feature>
<keyword evidence="11" id="KW-0645">Protease</keyword>
<feature type="glycosylation site" description="N-linked (GlcNAc...) asparagine" evidence="6">
    <location>
        <position position="61"/>
    </location>
</feature>
<dbReference type="EC" id="3.4.-.-" evidence="11"/>
<keyword evidence="14" id="KW-1185">Reference proteome</keyword>
<dbReference type="PANTHER" id="PTHR10514:SF27">
    <property type="entry name" value="ANGIOTENSIN-CONVERTING ENZYME"/>
    <property type="match status" value="1"/>
</dbReference>
<accession>A0A9W7W7H2</accession>
<dbReference type="GO" id="GO:0008241">
    <property type="term" value="F:peptidyl-dipeptidase activity"/>
    <property type="evidence" value="ECO:0007669"/>
    <property type="project" value="UniProtKB-EC"/>
</dbReference>
<dbReference type="PRINTS" id="PR00791">
    <property type="entry name" value="PEPDIPTASEA"/>
</dbReference>
<sequence>MQRAAVLLTLISTSAALRPEWMPGDYSQTVVGAQTFVEDYNSTAEEVFYFSTEANWKYNTNLTVHNSQQQVIAFLEELEFTEAWCQKAKDTFPDSFIETLNPEVQIILSNIKVLGPANLPTSERERYNTILSQMDSIYSTAKVCRSPEECWSLEPELIDIMANSRSYKRLLYAWEGWHNEAGDHLRSLYPEFVELSNKAFRMDGFSDTGAYWRSLYESLTFEQDLENLFIQLEPLYQNLHAFVRRKLYDFYGPKYINLKGPIPAHLLGNMWSQNWNIYNMMIPFPDKTNVDVTDTMVAQGYNATHMFRVAEEFFTSLGLIPMPDKFWDKSMLEKPSDGRDVVSHASAWDFYNRKDFSKLNRCFMDNEGLIDAVQAFDCSSCDFMNAKKIEKLAKQYDKHIDDELLQIHKNC</sequence>
<reference evidence="13" key="1">
    <citation type="submission" date="2021-02" db="EMBL/GenBank/DDBJ databases">
        <title>Comparative genomics reveals that relaxation of natural selection precedes convergent phenotypic evolution of cavefish.</title>
        <authorList>
            <person name="Peng Z."/>
        </authorList>
    </citation>
    <scope>NUCLEOTIDE SEQUENCE</scope>
    <source>
        <tissue evidence="13">Muscle</tissue>
    </source>
</reference>
<keyword evidence="3 12" id="KW-0732">Signal</keyword>
<dbReference type="PANTHER" id="PTHR10514">
    <property type="entry name" value="ANGIOTENSIN-CONVERTING ENZYME"/>
    <property type="match status" value="1"/>
</dbReference>
<evidence type="ECO:0000256" key="2">
    <source>
        <dbReference type="ARBA" id="ARBA00008139"/>
    </source>
</evidence>
<feature type="chain" id="PRO_5040736416" description="Angiotensin-converting enzyme" evidence="12">
    <location>
        <begin position="17"/>
        <end position="411"/>
    </location>
</feature>
<feature type="disulfide bond" evidence="8">
    <location>
        <begin position="144"/>
        <end position="150"/>
    </location>
</feature>
<keyword evidence="11" id="KW-0862">Zinc</keyword>
<dbReference type="GO" id="GO:0005886">
    <property type="term" value="C:plasma membrane"/>
    <property type="evidence" value="ECO:0007669"/>
    <property type="project" value="TreeGrafter"/>
</dbReference>